<feature type="region of interest" description="Disordered" evidence="1">
    <location>
        <begin position="254"/>
        <end position="273"/>
    </location>
</feature>
<feature type="compositionally biased region" description="Polar residues" evidence="1">
    <location>
        <begin position="169"/>
        <end position="187"/>
    </location>
</feature>
<dbReference type="AlphaFoldDB" id="A0A9P4NXL8"/>
<evidence type="ECO:0000313" key="2">
    <source>
        <dbReference type="EMBL" id="KAF2433064.1"/>
    </source>
</evidence>
<keyword evidence="3" id="KW-1185">Reference proteome</keyword>
<protein>
    <submittedName>
        <fullName evidence="2">Uncharacterized protein</fullName>
    </submittedName>
</protein>
<feature type="region of interest" description="Disordered" evidence="1">
    <location>
        <begin position="156"/>
        <end position="189"/>
    </location>
</feature>
<accession>A0A9P4NXL8</accession>
<evidence type="ECO:0000256" key="1">
    <source>
        <dbReference type="SAM" id="MobiDB-lite"/>
    </source>
</evidence>
<name>A0A9P4NXL8_9PEZI</name>
<reference evidence="2" key="1">
    <citation type="journal article" date="2020" name="Stud. Mycol.">
        <title>101 Dothideomycetes genomes: a test case for predicting lifestyles and emergence of pathogens.</title>
        <authorList>
            <person name="Haridas S."/>
            <person name="Albert R."/>
            <person name="Binder M."/>
            <person name="Bloem J."/>
            <person name="Labutti K."/>
            <person name="Salamov A."/>
            <person name="Andreopoulos B."/>
            <person name="Baker S."/>
            <person name="Barry K."/>
            <person name="Bills G."/>
            <person name="Bluhm B."/>
            <person name="Cannon C."/>
            <person name="Castanera R."/>
            <person name="Culley D."/>
            <person name="Daum C."/>
            <person name="Ezra D."/>
            <person name="Gonzalez J."/>
            <person name="Henrissat B."/>
            <person name="Kuo A."/>
            <person name="Liang C."/>
            <person name="Lipzen A."/>
            <person name="Lutzoni F."/>
            <person name="Magnuson J."/>
            <person name="Mondo S."/>
            <person name="Nolan M."/>
            <person name="Ohm R."/>
            <person name="Pangilinan J."/>
            <person name="Park H.-J."/>
            <person name="Ramirez L."/>
            <person name="Alfaro M."/>
            <person name="Sun H."/>
            <person name="Tritt A."/>
            <person name="Yoshinaga Y."/>
            <person name="Zwiers L.-H."/>
            <person name="Turgeon B."/>
            <person name="Goodwin S."/>
            <person name="Spatafora J."/>
            <person name="Crous P."/>
            <person name="Grigoriev I."/>
        </authorList>
    </citation>
    <scope>NUCLEOTIDE SEQUENCE</scope>
    <source>
        <strain evidence="2">CBS 130266</strain>
    </source>
</reference>
<sequence>MAYNNNINVLRNRAPKTTGLVPPPRPIARFEGLTGFPYYHDKPLPSLPPIYKRSCEFAPAELHSVQLETNSPFVGRSVGGPIAELDGTPISAVAPSPVYESVHELDCTPIKRKKHARIVSTIFELDADSEAIPELDGASTNVGNLLSRLDCRFSTGRGNMPFTPPAPSPEQQSFEEQHAPTSPTLVDSDSDSEIDFAAIAEVERLARELPTELPTVLIQFPSSVFSVDCCPPNPPNTPATPAVSFKIKRKPVPGPPPLVMPSRPHKSFTAAEEDTIESRRKARCLSWAARDAKDWSGMAKPNINSAIEQVRNVFDEVPAQVIPNAILLSKGMGQHWRLHHEFFLVPPTQCRKIYAFLRTQPAMEGWKSLNFHALFVEYCTHIATTSIRHNVQPFDGTQTTVLAMLRSSTTDADMYIHALRAVHGLYSRSGALSDQIFTYRTTREDYQWKAWSSLARIAEGGILELTVLLEALPTMDEVNVAALLDSMSGMRIGGTEASTSRHGDRLELVREEYIVDGVTIGMSDIESGMD</sequence>
<proteinExistence type="predicted"/>
<evidence type="ECO:0000313" key="3">
    <source>
        <dbReference type="Proteomes" id="UP000800235"/>
    </source>
</evidence>
<gene>
    <name evidence="2" type="ORF">EJ08DRAFT_694730</name>
</gene>
<organism evidence="2 3">
    <name type="scientific">Tothia fuscella</name>
    <dbReference type="NCBI Taxonomy" id="1048955"/>
    <lineage>
        <taxon>Eukaryota</taxon>
        <taxon>Fungi</taxon>
        <taxon>Dikarya</taxon>
        <taxon>Ascomycota</taxon>
        <taxon>Pezizomycotina</taxon>
        <taxon>Dothideomycetes</taxon>
        <taxon>Pleosporomycetidae</taxon>
        <taxon>Venturiales</taxon>
        <taxon>Cylindrosympodiaceae</taxon>
        <taxon>Tothia</taxon>
    </lineage>
</organism>
<comment type="caution">
    <text evidence="2">The sequence shown here is derived from an EMBL/GenBank/DDBJ whole genome shotgun (WGS) entry which is preliminary data.</text>
</comment>
<dbReference type="Proteomes" id="UP000800235">
    <property type="component" value="Unassembled WGS sequence"/>
</dbReference>
<dbReference type="EMBL" id="MU007022">
    <property type="protein sequence ID" value="KAF2433064.1"/>
    <property type="molecule type" value="Genomic_DNA"/>
</dbReference>